<proteinExistence type="predicted"/>
<dbReference type="EMBL" id="JBHTOK010000073">
    <property type="protein sequence ID" value="MFD1441680.1"/>
    <property type="molecule type" value="Genomic_DNA"/>
</dbReference>
<name>A0ABW4CYN9_9LACO</name>
<reference evidence="2" key="1">
    <citation type="journal article" date="2019" name="Int. J. Syst. Evol. Microbiol.">
        <title>The Global Catalogue of Microorganisms (GCM) 10K type strain sequencing project: providing services to taxonomists for standard genome sequencing and annotation.</title>
        <authorList>
            <consortium name="The Broad Institute Genomics Platform"/>
            <consortium name="The Broad Institute Genome Sequencing Center for Infectious Disease"/>
            <person name="Wu L."/>
            <person name="Ma J."/>
        </authorList>
    </citation>
    <scope>NUCLEOTIDE SEQUENCE [LARGE SCALE GENOMIC DNA]</scope>
    <source>
        <strain evidence="2">CCM 8912</strain>
    </source>
</reference>
<evidence type="ECO:0000313" key="1">
    <source>
        <dbReference type="EMBL" id="MFD1441680.1"/>
    </source>
</evidence>
<dbReference type="Proteomes" id="UP001597212">
    <property type="component" value="Unassembled WGS sequence"/>
</dbReference>
<protein>
    <submittedName>
        <fullName evidence="1">Uncharacterized protein</fullName>
    </submittedName>
</protein>
<evidence type="ECO:0000313" key="2">
    <source>
        <dbReference type="Proteomes" id="UP001597212"/>
    </source>
</evidence>
<organism evidence="1 2">
    <name type="scientific">Lacticaseibacillus hegangensis</name>
    <dbReference type="NCBI Taxonomy" id="2486010"/>
    <lineage>
        <taxon>Bacteria</taxon>
        <taxon>Bacillati</taxon>
        <taxon>Bacillota</taxon>
        <taxon>Bacilli</taxon>
        <taxon>Lactobacillales</taxon>
        <taxon>Lactobacillaceae</taxon>
        <taxon>Lacticaseibacillus</taxon>
    </lineage>
</organism>
<comment type="caution">
    <text evidence="1">The sequence shown here is derived from an EMBL/GenBank/DDBJ whole genome shotgun (WGS) entry which is preliminary data.</text>
</comment>
<dbReference type="RefSeq" id="WP_125756197.1">
    <property type="nucleotide sequence ID" value="NZ_JBHTOK010000073.1"/>
</dbReference>
<keyword evidence="2" id="KW-1185">Reference proteome</keyword>
<accession>A0ABW4CYN9</accession>
<sequence>MIRESKQLIEKFDAKFLRKYGWRYHILVVDNHYLNEYLFFLQSYRHGTKLHYSDDLLEMPHNKTLYGQVMKDLKAHTNLSIEYRDTHHLVHPGTDITFDASHGHAFSTSYHPEE</sequence>
<gene>
    <name evidence="1" type="ORF">ACFQ5K_09870</name>
</gene>